<evidence type="ECO:0008006" key="3">
    <source>
        <dbReference type="Google" id="ProtNLM"/>
    </source>
</evidence>
<accession>L7FKG7</accession>
<dbReference type="Pfam" id="PF13306">
    <property type="entry name" value="LRR_5"/>
    <property type="match status" value="3"/>
</dbReference>
<dbReference type="InterPro" id="IPR053139">
    <property type="entry name" value="Surface_bspA-like"/>
</dbReference>
<dbReference type="KEGG" id="eiv:EIN_007660"/>
<dbReference type="PANTHER" id="PTHR45661">
    <property type="entry name" value="SURFACE ANTIGEN"/>
    <property type="match status" value="1"/>
</dbReference>
<name>L7FKG7_ENTIV</name>
<reference evidence="1 2" key="1">
    <citation type="submission" date="2012-10" db="EMBL/GenBank/DDBJ databases">
        <authorList>
            <person name="Zafar N."/>
            <person name="Inman J."/>
            <person name="Hall N."/>
            <person name="Lorenzi H."/>
            <person name="Caler E."/>
        </authorList>
    </citation>
    <scope>NUCLEOTIDE SEQUENCE [LARGE SCALE GENOMIC DNA]</scope>
    <source>
        <strain evidence="1 2">IP1</strain>
    </source>
</reference>
<protein>
    <recommendedName>
        <fullName evidence="3">Leucine rich repeat containing protein BspA family protein</fullName>
    </recommendedName>
</protein>
<feature type="non-terminal residue" evidence="1">
    <location>
        <position position="1"/>
    </location>
</feature>
<evidence type="ECO:0000313" key="2">
    <source>
        <dbReference type="Proteomes" id="UP000014680"/>
    </source>
</evidence>
<gene>
    <name evidence="1" type="ORF">EIN_007660</name>
</gene>
<dbReference type="Proteomes" id="UP000014680">
    <property type="component" value="Unassembled WGS sequence"/>
</dbReference>
<evidence type="ECO:0000313" key="1">
    <source>
        <dbReference type="EMBL" id="ELP86665.1"/>
    </source>
</evidence>
<organism evidence="1 2">
    <name type="scientific">Entamoeba invadens IP1</name>
    <dbReference type="NCBI Taxonomy" id="370355"/>
    <lineage>
        <taxon>Eukaryota</taxon>
        <taxon>Amoebozoa</taxon>
        <taxon>Evosea</taxon>
        <taxon>Archamoebae</taxon>
        <taxon>Mastigamoebida</taxon>
        <taxon>Entamoebidae</taxon>
        <taxon>Entamoeba</taxon>
    </lineage>
</organism>
<dbReference type="SUPFAM" id="SSF52058">
    <property type="entry name" value="L domain-like"/>
    <property type="match status" value="2"/>
</dbReference>
<dbReference type="EMBL" id="KB206943">
    <property type="protein sequence ID" value="ELP86665.1"/>
    <property type="molecule type" value="Genomic_DNA"/>
</dbReference>
<dbReference type="PANTHER" id="PTHR45661:SF3">
    <property type="entry name" value="IG-LIKE DOMAIN-CONTAINING PROTEIN"/>
    <property type="match status" value="1"/>
</dbReference>
<keyword evidence="2" id="KW-1185">Reference proteome</keyword>
<dbReference type="VEuPathDB" id="AmoebaDB:EIN_007660"/>
<dbReference type="InterPro" id="IPR032675">
    <property type="entry name" value="LRR_dom_sf"/>
</dbReference>
<dbReference type="AlphaFoldDB" id="L7FKG7"/>
<dbReference type="InterPro" id="IPR026906">
    <property type="entry name" value="LRR_5"/>
</dbReference>
<sequence length="328" mass="37749">MNHLNGFHIMIVSKYFSSFQDFISLELAFKHLTSYFYREFYRIIVHEEVDYKTAMNMLDIIAFNSHLSDLVTKIDEKCFLNEREMKSIDIPTTVTCIDNESIFLCSSLTFFIFPLSLRRICDKSFAECRSLVEVVFPSRLTSIGSLCFYGCYSLTSVNRLSEISNLAFSGCQELLDLNIPKSVESLKMLEYGLKNIGENCFNGCILLNTIEIPDSVTEIGWQAFAKCTQLQKRKFQNYYYFSMTEFEFLYGTKSIKSIQSSCFIGCESLKCIDIPEGVIDISDNSFLRCTSLSEITFPYTVELFGVQSFYCCLILESIELPKKHKETS</sequence>
<dbReference type="Gene3D" id="3.80.10.10">
    <property type="entry name" value="Ribonuclease Inhibitor"/>
    <property type="match status" value="2"/>
</dbReference>
<dbReference type="GeneID" id="14885644"/>
<dbReference type="OrthoDB" id="10663972at2759"/>
<dbReference type="RefSeq" id="XP_004186011.1">
    <property type="nucleotide sequence ID" value="XM_004185963.1"/>
</dbReference>
<proteinExistence type="predicted"/>